<feature type="domain" description="S1 motif" evidence="9">
    <location>
        <begin position="503"/>
        <end position="572"/>
    </location>
</feature>
<feature type="compositionally biased region" description="Basic and acidic residues" evidence="8">
    <location>
        <begin position="627"/>
        <end position="640"/>
    </location>
</feature>
<dbReference type="SMART" id="SM00316">
    <property type="entry name" value="S1"/>
    <property type="match status" value="6"/>
</dbReference>
<evidence type="ECO:0000256" key="1">
    <source>
        <dbReference type="ARBA" id="ARBA00006767"/>
    </source>
</evidence>
<dbReference type="FunFam" id="2.40.50.140:FF:000018">
    <property type="entry name" value="30S ribosomal protein S1"/>
    <property type="match status" value="1"/>
</dbReference>
<organism evidence="10 11">
    <name type="scientific">Handelsmanbacteria sp. (strain RIFCSPLOWO2_12_FULL_64_10)</name>
    <dbReference type="NCBI Taxonomy" id="1817868"/>
    <lineage>
        <taxon>Bacteria</taxon>
        <taxon>Candidatus Handelsmaniibacteriota</taxon>
    </lineage>
</organism>
<feature type="domain" description="S1 motif" evidence="9">
    <location>
        <begin position="157"/>
        <end position="223"/>
    </location>
</feature>
<keyword evidence="4 10" id="KW-0689">Ribosomal protein</keyword>
<evidence type="ECO:0000313" key="11">
    <source>
        <dbReference type="Proteomes" id="UP000178606"/>
    </source>
</evidence>
<dbReference type="AlphaFoldDB" id="A0A1F6D467"/>
<dbReference type="Proteomes" id="UP000178606">
    <property type="component" value="Unassembled WGS sequence"/>
</dbReference>
<gene>
    <name evidence="10" type="ORF">A3F84_10160</name>
</gene>
<keyword evidence="5" id="KW-0687">Ribonucleoprotein</keyword>
<dbReference type="GO" id="GO:0003735">
    <property type="term" value="F:structural constituent of ribosome"/>
    <property type="evidence" value="ECO:0007669"/>
    <property type="project" value="InterPro"/>
</dbReference>
<evidence type="ECO:0000256" key="6">
    <source>
        <dbReference type="ARBA" id="ARBA00035293"/>
    </source>
</evidence>
<dbReference type="CDD" id="cd05687">
    <property type="entry name" value="S1_RPS1_repeat_ec1_hs1"/>
    <property type="match status" value="1"/>
</dbReference>
<comment type="similarity">
    <text evidence="1">Belongs to the bacterial ribosomal protein bS1 family.</text>
</comment>
<dbReference type="GO" id="GO:0006412">
    <property type="term" value="P:translation"/>
    <property type="evidence" value="ECO:0007669"/>
    <property type="project" value="InterPro"/>
</dbReference>
<feature type="compositionally biased region" description="Basic and acidic residues" evidence="8">
    <location>
        <begin position="606"/>
        <end position="615"/>
    </location>
</feature>
<dbReference type="CDD" id="cd04465">
    <property type="entry name" value="S1_RPS1_repeat_ec2_hs2"/>
    <property type="match status" value="1"/>
</dbReference>
<feature type="compositionally biased region" description="Polar residues" evidence="8">
    <location>
        <begin position="1"/>
        <end position="18"/>
    </location>
</feature>
<dbReference type="InterPro" id="IPR003029">
    <property type="entry name" value="S1_domain"/>
</dbReference>
<reference evidence="10 11" key="1">
    <citation type="journal article" date="2016" name="Nat. Commun.">
        <title>Thousands of microbial genomes shed light on interconnected biogeochemical processes in an aquifer system.</title>
        <authorList>
            <person name="Anantharaman K."/>
            <person name="Brown C.T."/>
            <person name="Hug L.A."/>
            <person name="Sharon I."/>
            <person name="Castelle C.J."/>
            <person name="Probst A.J."/>
            <person name="Thomas B.C."/>
            <person name="Singh A."/>
            <person name="Wilkins M.J."/>
            <person name="Karaoz U."/>
            <person name="Brodie E.L."/>
            <person name="Williams K.H."/>
            <person name="Hubbard S.S."/>
            <person name="Banfield J.F."/>
        </authorList>
    </citation>
    <scope>NUCLEOTIDE SEQUENCE [LARGE SCALE GENOMIC DNA]</scope>
    <source>
        <strain evidence="11">RIFCSPLOWO2_12_FULL_64_10</strain>
    </source>
</reference>
<dbReference type="GO" id="GO:0022627">
    <property type="term" value="C:cytosolic small ribosomal subunit"/>
    <property type="evidence" value="ECO:0007669"/>
    <property type="project" value="TreeGrafter"/>
</dbReference>
<proteinExistence type="inferred from homology"/>
<feature type="domain" description="S1 motif" evidence="9">
    <location>
        <begin position="76"/>
        <end position="139"/>
    </location>
</feature>
<dbReference type="Pfam" id="PF00575">
    <property type="entry name" value="S1"/>
    <property type="match status" value="6"/>
</dbReference>
<evidence type="ECO:0000256" key="3">
    <source>
        <dbReference type="ARBA" id="ARBA00022884"/>
    </source>
</evidence>
<dbReference type="NCBIfam" id="NF004953">
    <property type="entry name" value="PRK06299.1-3"/>
    <property type="match status" value="1"/>
</dbReference>
<feature type="domain" description="S1 motif" evidence="9">
    <location>
        <begin position="244"/>
        <end position="312"/>
    </location>
</feature>
<evidence type="ECO:0000259" key="9">
    <source>
        <dbReference type="PROSITE" id="PS50126"/>
    </source>
</evidence>
<dbReference type="PRINTS" id="PR00681">
    <property type="entry name" value="RIBOSOMALS1"/>
</dbReference>
<feature type="domain" description="S1 motif" evidence="9">
    <location>
        <begin position="329"/>
        <end position="399"/>
    </location>
</feature>
<comment type="caution">
    <text evidence="10">The sequence shown here is derived from an EMBL/GenBank/DDBJ whole genome shotgun (WGS) entry which is preliminary data.</text>
</comment>
<dbReference type="NCBIfam" id="TIGR00717">
    <property type="entry name" value="rpsA"/>
    <property type="match status" value="1"/>
</dbReference>
<dbReference type="InterPro" id="IPR000110">
    <property type="entry name" value="Ribosomal_bS1"/>
</dbReference>
<evidence type="ECO:0000256" key="4">
    <source>
        <dbReference type="ARBA" id="ARBA00022980"/>
    </source>
</evidence>
<dbReference type="Gene3D" id="2.40.50.140">
    <property type="entry name" value="Nucleic acid-binding proteins"/>
    <property type="match status" value="6"/>
</dbReference>
<dbReference type="GO" id="GO:0003729">
    <property type="term" value="F:mRNA binding"/>
    <property type="evidence" value="ECO:0007669"/>
    <property type="project" value="TreeGrafter"/>
</dbReference>
<evidence type="ECO:0000256" key="2">
    <source>
        <dbReference type="ARBA" id="ARBA00022737"/>
    </source>
</evidence>
<dbReference type="CDD" id="cd05688">
    <property type="entry name" value="S1_RPS1_repeat_ec3"/>
    <property type="match status" value="1"/>
</dbReference>
<dbReference type="PANTHER" id="PTHR10724:SF7">
    <property type="entry name" value="SMALL RIBOSOMAL SUBUNIT PROTEIN BS1C"/>
    <property type="match status" value="1"/>
</dbReference>
<feature type="domain" description="S1 motif" evidence="9">
    <location>
        <begin position="416"/>
        <end position="486"/>
    </location>
</feature>
<dbReference type="NCBIfam" id="NF004952">
    <property type="entry name" value="PRK06299.1-2"/>
    <property type="match status" value="1"/>
</dbReference>
<evidence type="ECO:0000256" key="8">
    <source>
        <dbReference type="SAM" id="MobiDB-lite"/>
    </source>
</evidence>
<evidence type="ECO:0000313" key="10">
    <source>
        <dbReference type="EMBL" id="OGG56224.1"/>
    </source>
</evidence>
<dbReference type="PROSITE" id="PS50126">
    <property type="entry name" value="S1"/>
    <property type="match status" value="6"/>
</dbReference>
<dbReference type="EMBL" id="MFKF01000040">
    <property type="protein sequence ID" value="OGG56224.1"/>
    <property type="molecule type" value="Genomic_DNA"/>
</dbReference>
<name>A0A1F6D467_HANXR</name>
<evidence type="ECO:0000256" key="7">
    <source>
        <dbReference type="ARBA" id="ARBA00035517"/>
    </source>
</evidence>
<dbReference type="SUPFAM" id="SSF50249">
    <property type="entry name" value="Nucleic acid-binding proteins"/>
    <property type="match status" value="6"/>
</dbReference>
<dbReference type="InterPro" id="IPR035104">
    <property type="entry name" value="Ribosomal_protein_S1-like"/>
</dbReference>
<dbReference type="InterPro" id="IPR050437">
    <property type="entry name" value="Ribos_protein_bS1-like"/>
</dbReference>
<feature type="region of interest" description="Disordered" evidence="8">
    <location>
        <begin position="606"/>
        <end position="640"/>
    </location>
</feature>
<keyword evidence="3" id="KW-0694">RNA-binding</keyword>
<dbReference type="PANTHER" id="PTHR10724">
    <property type="entry name" value="30S RIBOSOMAL PROTEIN S1"/>
    <property type="match status" value="1"/>
</dbReference>
<dbReference type="FunFam" id="2.40.50.140:FF:000011">
    <property type="entry name" value="30S ribosomal protein S1"/>
    <property type="match status" value="2"/>
</dbReference>
<keyword evidence="2" id="KW-0677">Repeat</keyword>
<accession>A0A1F6D467</accession>
<evidence type="ECO:0000256" key="5">
    <source>
        <dbReference type="ARBA" id="ARBA00023274"/>
    </source>
</evidence>
<sequence length="640" mass="71538">MMQEEQNISQSTEGSVNAETPKGGEAPTTPARPEAPPRKNDSIHALNALDEKEYSDEEFASMMNLYDGTLRNIEEGEIVTGKVLAIDDSDVVIDIGFKSEGSIPLAEFGNPPAVAVGDEVEVYLENVEDQEGQIVLSKQKADFMRVWDRIKDAYDKQEMVEGRLMRRIKGGIVVDLFGVDAFLPGSQIDIKQVKNFDQFIGQTFPFKIIKLNKSRRNIVVSRRIVLEEERERMRKDIVEMLEVGQVREGVVKNITDFGAFIDLGGVDGLLHITDMSWGRVGHPSQVLNIGDRVKVKILNYDREKERISLGLKQLTPHPWENIEEKYPVGSRVKGKAVSITDYGAFVELESGVEGLVHISEMSWTQHVRHPSKVVNVGESIEVMVLKVDKEGQKISLGLKQVAPDPWLTLDEHYPPGARLQGKVRNLTNFGAFVEIADGIDGLIHISDMSWTKRIRHPSEVVKKGQTVDVVVLTVDKKRRRISLGLKQTLDNPWPILAQRYVPGTEAKGRISRVLERGLVIDLEGDVEGFIPTSQLNIPNLRKPAEHFSEGEEIPAKVIVFDEANKKIVLSVKDYLRDKEQEEVDAYLKSHEPRPVTVGDVVGEQVAGEKEEKGEEAAYDAYESQESQEAKGPVEGEKSEA</sequence>
<dbReference type="InterPro" id="IPR012340">
    <property type="entry name" value="NA-bd_OB-fold"/>
</dbReference>
<feature type="region of interest" description="Disordered" evidence="8">
    <location>
        <begin position="1"/>
        <end position="41"/>
    </location>
</feature>
<protein>
    <recommendedName>
        <fullName evidence="6">Small ribosomal subunit protein bS1</fullName>
    </recommendedName>
    <alternativeName>
        <fullName evidence="7">30S ribosomal protein S1</fullName>
    </alternativeName>
</protein>